<dbReference type="PROSITE" id="PS50850">
    <property type="entry name" value="MFS"/>
    <property type="match status" value="1"/>
</dbReference>
<evidence type="ECO:0000256" key="6">
    <source>
        <dbReference type="SAM" id="Phobius"/>
    </source>
</evidence>
<dbReference type="InterPro" id="IPR011701">
    <property type="entry name" value="MFS"/>
</dbReference>
<dbReference type="Pfam" id="PF07690">
    <property type="entry name" value="MFS_1"/>
    <property type="match status" value="1"/>
</dbReference>
<feature type="transmembrane region" description="Helical" evidence="6">
    <location>
        <begin position="164"/>
        <end position="183"/>
    </location>
</feature>
<keyword evidence="2" id="KW-0813">Transport</keyword>
<dbReference type="AlphaFoldDB" id="A0A2N0ZCC0"/>
<evidence type="ECO:0000256" key="4">
    <source>
        <dbReference type="ARBA" id="ARBA00022989"/>
    </source>
</evidence>
<dbReference type="Gene3D" id="1.20.1250.20">
    <property type="entry name" value="MFS general substrate transporter like domains"/>
    <property type="match status" value="2"/>
</dbReference>
<evidence type="ECO:0000256" key="5">
    <source>
        <dbReference type="ARBA" id="ARBA00023136"/>
    </source>
</evidence>
<feature type="transmembrane region" description="Helical" evidence="6">
    <location>
        <begin position="321"/>
        <end position="341"/>
    </location>
</feature>
<dbReference type="InterPro" id="IPR050382">
    <property type="entry name" value="MFS_Na/Anion_cotransporter"/>
</dbReference>
<keyword evidence="5 6" id="KW-0472">Membrane</keyword>
<evidence type="ECO:0000259" key="7">
    <source>
        <dbReference type="PROSITE" id="PS50850"/>
    </source>
</evidence>
<feature type="transmembrane region" description="Helical" evidence="6">
    <location>
        <begin position="292"/>
        <end position="315"/>
    </location>
</feature>
<dbReference type="EMBL" id="PISD01000049">
    <property type="protein sequence ID" value="PKG27167.1"/>
    <property type="molecule type" value="Genomic_DNA"/>
</dbReference>
<feature type="transmembrane region" description="Helical" evidence="6">
    <location>
        <begin position="47"/>
        <end position="67"/>
    </location>
</feature>
<comment type="subcellular location">
    <subcellularLocation>
        <location evidence="1">Cell membrane</location>
        <topology evidence="1">Multi-pass membrane protein</topology>
    </subcellularLocation>
</comment>
<feature type="transmembrane region" description="Helical" evidence="6">
    <location>
        <begin position="259"/>
        <end position="280"/>
    </location>
</feature>
<feature type="transmembrane region" description="Helical" evidence="6">
    <location>
        <begin position="353"/>
        <end position="377"/>
    </location>
</feature>
<dbReference type="PANTHER" id="PTHR11662:SF450">
    <property type="entry name" value="BLR1003 PROTEIN"/>
    <property type="match status" value="1"/>
</dbReference>
<dbReference type="InterPro" id="IPR036259">
    <property type="entry name" value="MFS_trans_sf"/>
</dbReference>
<comment type="caution">
    <text evidence="8">The sequence shown here is derived from an EMBL/GenBank/DDBJ whole genome shotgun (WGS) entry which is preliminary data.</text>
</comment>
<dbReference type="SUPFAM" id="SSF103473">
    <property type="entry name" value="MFS general substrate transporter"/>
    <property type="match status" value="1"/>
</dbReference>
<organism evidence="8 9">
    <name type="scientific">Cytobacillus horneckiae</name>
    <dbReference type="NCBI Taxonomy" id="549687"/>
    <lineage>
        <taxon>Bacteria</taxon>
        <taxon>Bacillati</taxon>
        <taxon>Bacillota</taxon>
        <taxon>Bacilli</taxon>
        <taxon>Bacillales</taxon>
        <taxon>Bacillaceae</taxon>
        <taxon>Cytobacillus</taxon>
    </lineage>
</organism>
<feature type="transmembrane region" description="Helical" evidence="6">
    <location>
        <begin position="217"/>
        <end position="239"/>
    </location>
</feature>
<name>A0A2N0ZCC0_9BACI</name>
<dbReference type="PANTHER" id="PTHR11662">
    <property type="entry name" value="SOLUTE CARRIER FAMILY 17"/>
    <property type="match status" value="1"/>
</dbReference>
<evidence type="ECO:0000313" key="8">
    <source>
        <dbReference type="EMBL" id="PKG27167.1"/>
    </source>
</evidence>
<feature type="transmembrane region" description="Helical" evidence="6">
    <location>
        <begin position="79"/>
        <end position="102"/>
    </location>
</feature>
<dbReference type="InterPro" id="IPR020846">
    <property type="entry name" value="MFS_dom"/>
</dbReference>
<dbReference type="Proteomes" id="UP000233343">
    <property type="component" value="Unassembled WGS sequence"/>
</dbReference>
<gene>
    <name evidence="8" type="ORF">CWS20_20175</name>
</gene>
<feature type="transmembrane region" description="Helical" evidence="6">
    <location>
        <begin position="389"/>
        <end position="410"/>
    </location>
</feature>
<sequence length="422" mass="45886">MLKKNMKWIVLGAIFILAIVNYADKIIVGITVNPIMADLSLDYGQWGIVGSSFYWLFSIGGIIGAAYSDKIGTAKMLAIMALIWTFAQSMSLFIMGLPLLLFSRILLGAGEGPFSAVAVSHLSKWFKPEQRGLAISILNLGNNVGKSVTAPLIVILMTTFNWRIAFFFFGIVSFVWFLAWLWIGRQKPAEEIIETKTTVNEIAATVEKLSFKESLKLFLTAKFIFTTLAIFFGTSAIAFTLSFNPAYLMNIRGFSAETAANIIAIGGLTGGLCAVLISLFSDKVFKKTKDFYLSRILFTSLCLILGGSSYIGYMYFQGTTLLIISMILINAFMVAMFSLAPQIVNSLNPQRRGLMYGTAMGIGSTAGIIAPLVYGYVLESFSNNLSGGFITVVFGFAAGIIICGIMLLIFGRQKAGGDAVQV</sequence>
<proteinExistence type="predicted"/>
<evidence type="ECO:0000256" key="2">
    <source>
        <dbReference type="ARBA" id="ARBA00022448"/>
    </source>
</evidence>
<keyword evidence="4 6" id="KW-1133">Transmembrane helix</keyword>
<reference evidence="8 9" key="1">
    <citation type="journal article" date="2010" name="Int. J. Syst. Evol. Microbiol.">
        <title>Bacillus horneckiae sp. nov., isolated from a spacecraft-assembly clean room.</title>
        <authorList>
            <person name="Vaishampayan P."/>
            <person name="Probst A."/>
            <person name="Krishnamurthi S."/>
            <person name="Ghosh S."/>
            <person name="Osman S."/>
            <person name="McDowall A."/>
            <person name="Ruckmani A."/>
            <person name="Mayilraj S."/>
            <person name="Venkateswaran K."/>
        </authorList>
    </citation>
    <scope>NUCLEOTIDE SEQUENCE [LARGE SCALE GENOMIC DNA]</scope>
    <source>
        <strain evidence="9">1PO1SC</strain>
    </source>
</reference>
<evidence type="ECO:0000313" key="9">
    <source>
        <dbReference type="Proteomes" id="UP000233343"/>
    </source>
</evidence>
<keyword evidence="9" id="KW-1185">Reference proteome</keyword>
<dbReference type="GO" id="GO:0022857">
    <property type="term" value="F:transmembrane transporter activity"/>
    <property type="evidence" value="ECO:0007669"/>
    <property type="project" value="InterPro"/>
</dbReference>
<dbReference type="GO" id="GO:0005886">
    <property type="term" value="C:plasma membrane"/>
    <property type="evidence" value="ECO:0007669"/>
    <property type="project" value="UniProtKB-SubCell"/>
</dbReference>
<keyword evidence="3 6" id="KW-0812">Transmembrane</keyword>
<dbReference type="RefSeq" id="WP_083957240.1">
    <property type="nucleotide sequence ID" value="NZ_JAFDQP010000016.1"/>
</dbReference>
<protein>
    <submittedName>
        <fullName evidence="8">MFS transporter</fullName>
    </submittedName>
</protein>
<evidence type="ECO:0000256" key="3">
    <source>
        <dbReference type="ARBA" id="ARBA00022692"/>
    </source>
</evidence>
<feature type="domain" description="Major facilitator superfamily (MFS) profile" evidence="7">
    <location>
        <begin position="10"/>
        <end position="416"/>
    </location>
</feature>
<evidence type="ECO:0000256" key="1">
    <source>
        <dbReference type="ARBA" id="ARBA00004651"/>
    </source>
</evidence>
<accession>A0A2N0ZCC0</accession>